<feature type="transmembrane region" description="Helical" evidence="2">
    <location>
        <begin position="374"/>
        <end position="391"/>
    </location>
</feature>
<feature type="transmembrane region" description="Helical" evidence="2">
    <location>
        <begin position="304"/>
        <end position="326"/>
    </location>
</feature>
<dbReference type="EMBL" id="KV460223">
    <property type="protein sequence ID" value="OBT97269.1"/>
    <property type="molecule type" value="Genomic_DNA"/>
</dbReference>
<organism evidence="3 4">
    <name type="scientific">Pseudogymnoascus verrucosus</name>
    <dbReference type="NCBI Taxonomy" id="342668"/>
    <lineage>
        <taxon>Eukaryota</taxon>
        <taxon>Fungi</taxon>
        <taxon>Dikarya</taxon>
        <taxon>Ascomycota</taxon>
        <taxon>Pezizomycotina</taxon>
        <taxon>Leotiomycetes</taxon>
        <taxon>Thelebolales</taxon>
        <taxon>Thelebolaceae</taxon>
        <taxon>Pseudogymnoascus</taxon>
    </lineage>
</organism>
<keyword evidence="2" id="KW-0472">Membrane</keyword>
<keyword evidence="4" id="KW-1185">Reference proteome</keyword>
<proteinExistence type="predicted"/>
<dbReference type="RefSeq" id="XP_018131002.1">
    <property type="nucleotide sequence ID" value="XM_018274142.2"/>
</dbReference>
<feature type="compositionally biased region" description="Basic and acidic residues" evidence="1">
    <location>
        <begin position="45"/>
        <end position="56"/>
    </location>
</feature>
<accession>A0A1B8GN72</accession>
<feature type="transmembrane region" description="Helical" evidence="2">
    <location>
        <begin position="155"/>
        <end position="173"/>
    </location>
</feature>
<evidence type="ECO:0000256" key="1">
    <source>
        <dbReference type="SAM" id="MobiDB-lite"/>
    </source>
</evidence>
<feature type="region of interest" description="Disordered" evidence="1">
    <location>
        <begin position="1"/>
        <end position="56"/>
    </location>
</feature>
<evidence type="ECO:0000313" key="3">
    <source>
        <dbReference type="EMBL" id="OBT97269.1"/>
    </source>
</evidence>
<dbReference type="Proteomes" id="UP000091956">
    <property type="component" value="Unassembled WGS sequence"/>
</dbReference>
<evidence type="ECO:0008006" key="5">
    <source>
        <dbReference type="Google" id="ProtNLM"/>
    </source>
</evidence>
<keyword evidence="2" id="KW-0812">Transmembrane</keyword>
<sequence>MKEWSRIPVSFLNPTAQRRPIAQPSTRPNAPGLDDGRPSTQPPRAKTEADGSQRVQDVHHLWRSRDNRKGRHAIAVSPAAEGQFLAPPPSNTLRPILHNLWRMLTYYPVWDVSYMVAQWFTWGSVVWVINSFFVWLPSVRPSSAFPGEITNGGGITAFIGATIFEIGSIFLMIEAVNENRTQCFGWAFEEALEENGLLRLRPSSTNCTHHHLNKKNLVGNRKIPPGQPPQEKPFAPKKFAEAKLLETWVWFPSRTELRHHYLREIGFLACLAQYIAATIFWIAGFTALPSIQSSLSPRAVDGAYWAPQVIGGSGFIISSLLFMLETQERWWKPAPRTLGWWVGAWNLVGAVGFTMSGAFGYWHGSKGEYEAGLATFWGSWAFLIGSVFQWYESLVKHPVERDRDAGKDVVVPRGVGEVRRDVEGAEEGDTE</sequence>
<evidence type="ECO:0000256" key="2">
    <source>
        <dbReference type="SAM" id="Phobius"/>
    </source>
</evidence>
<protein>
    <recommendedName>
        <fullName evidence="5">Integral membrane protein</fullName>
    </recommendedName>
</protein>
<dbReference type="OrthoDB" id="3431475at2759"/>
<name>A0A1B8GN72_9PEZI</name>
<keyword evidence="2" id="KW-1133">Transmembrane helix</keyword>
<gene>
    <name evidence="3" type="ORF">VE01_04673</name>
</gene>
<dbReference type="STRING" id="342668.A0A1B8GN72"/>
<evidence type="ECO:0000313" key="4">
    <source>
        <dbReference type="Proteomes" id="UP000091956"/>
    </source>
</evidence>
<feature type="transmembrane region" description="Helical" evidence="2">
    <location>
        <begin position="338"/>
        <end position="362"/>
    </location>
</feature>
<dbReference type="AlphaFoldDB" id="A0A1B8GN72"/>
<reference evidence="3 4" key="1">
    <citation type="submission" date="2016-03" db="EMBL/GenBank/DDBJ databases">
        <title>Comparative genomics of Pseudogymnoascus destructans, the fungus causing white-nose syndrome of bats.</title>
        <authorList>
            <person name="Palmer J.M."/>
            <person name="Drees K.P."/>
            <person name="Foster J.T."/>
            <person name="Lindner D.L."/>
        </authorList>
    </citation>
    <scope>NUCLEOTIDE SEQUENCE [LARGE SCALE GENOMIC DNA]</scope>
    <source>
        <strain evidence="3 4">UAMH 10579</strain>
    </source>
</reference>
<feature type="transmembrane region" description="Helical" evidence="2">
    <location>
        <begin position="112"/>
        <end position="135"/>
    </location>
</feature>
<reference evidence="4" key="2">
    <citation type="journal article" date="2018" name="Nat. Commun.">
        <title>Extreme sensitivity to ultraviolet light in the fungal pathogen causing white-nose syndrome of bats.</title>
        <authorList>
            <person name="Palmer J.M."/>
            <person name="Drees K.P."/>
            <person name="Foster J.T."/>
            <person name="Lindner D.L."/>
        </authorList>
    </citation>
    <scope>NUCLEOTIDE SEQUENCE [LARGE SCALE GENOMIC DNA]</scope>
    <source>
        <strain evidence="4">UAMH 10579</strain>
    </source>
</reference>
<dbReference type="GeneID" id="28838059"/>
<feature type="transmembrane region" description="Helical" evidence="2">
    <location>
        <begin position="265"/>
        <end position="284"/>
    </location>
</feature>